<dbReference type="GO" id="GO:0005739">
    <property type="term" value="C:mitochondrion"/>
    <property type="evidence" value="ECO:0007669"/>
    <property type="project" value="TreeGrafter"/>
</dbReference>
<accession>A0A699ZRI2</accession>
<protein>
    <recommendedName>
        <fullName evidence="2">beta-ketoacyl-[acyl-carrier-protein] synthase I</fullName>
        <ecNumber evidence="2">2.3.1.41</ecNumber>
    </recommendedName>
</protein>
<dbReference type="PROSITE" id="PS52004">
    <property type="entry name" value="KS3_2"/>
    <property type="match status" value="1"/>
</dbReference>
<comment type="similarity">
    <text evidence="1 4">Belongs to the thiolase-like superfamily. Beta-ketoacyl-ACP synthases family.</text>
</comment>
<comment type="caution">
    <text evidence="6">The sequence shown here is derived from an EMBL/GenBank/DDBJ whole genome shotgun (WGS) entry which is preliminary data.</text>
</comment>
<dbReference type="EC" id="2.3.1.41" evidence="2"/>
<evidence type="ECO:0000313" key="7">
    <source>
        <dbReference type="Proteomes" id="UP000485058"/>
    </source>
</evidence>
<dbReference type="Pfam" id="PF02801">
    <property type="entry name" value="Ketoacyl-synt_C"/>
    <property type="match status" value="1"/>
</dbReference>
<dbReference type="InterPro" id="IPR014031">
    <property type="entry name" value="Ketoacyl_synth_C"/>
</dbReference>
<dbReference type="Gene3D" id="3.40.47.10">
    <property type="match status" value="1"/>
</dbReference>
<proteinExistence type="inferred from homology"/>
<keyword evidence="3 4" id="KW-0808">Transferase</keyword>
<dbReference type="PANTHER" id="PTHR11712">
    <property type="entry name" value="POLYKETIDE SYNTHASE-RELATED"/>
    <property type="match status" value="1"/>
</dbReference>
<sequence length="237" mass="24165">MGGDQRRYSPFILYAMLAAEEALTAARWGAGPGAKALSQEQKAATGVAMGCGMSASTEVAQAWSLLVAGASEACVDAISIAGFSRLRALSTGFNSDPTAASRPFDAARDGFVMGEGAGALVLEEREHALKRGAQVYAEVRGYGLAADAHHITQPHPEGVGAQLSMRRAMRLSGVAPHQVAYVNAHATSTPLGDEVEAQAIHAVFGAAPQLAVSSTKGATGHLLGAAGAVEAVRSVKG</sequence>
<evidence type="ECO:0000313" key="6">
    <source>
        <dbReference type="EMBL" id="GFH23740.1"/>
    </source>
</evidence>
<feature type="domain" description="Ketosynthase family 3 (KS3)" evidence="5">
    <location>
        <begin position="1"/>
        <end position="237"/>
    </location>
</feature>
<evidence type="ECO:0000256" key="1">
    <source>
        <dbReference type="ARBA" id="ARBA00008467"/>
    </source>
</evidence>
<dbReference type="GO" id="GO:0004315">
    <property type="term" value="F:3-oxoacyl-[acyl-carrier-protein] synthase activity"/>
    <property type="evidence" value="ECO:0007669"/>
    <property type="project" value="UniProtKB-EC"/>
</dbReference>
<evidence type="ECO:0000259" key="5">
    <source>
        <dbReference type="PROSITE" id="PS52004"/>
    </source>
</evidence>
<dbReference type="EMBL" id="BLLF01002349">
    <property type="protein sequence ID" value="GFH23740.1"/>
    <property type="molecule type" value="Genomic_DNA"/>
</dbReference>
<organism evidence="6 7">
    <name type="scientific">Haematococcus lacustris</name>
    <name type="common">Green alga</name>
    <name type="synonym">Haematococcus pluvialis</name>
    <dbReference type="NCBI Taxonomy" id="44745"/>
    <lineage>
        <taxon>Eukaryota</taxon>
        <taxon>Viridiplantae</taxon>
        <taxon>Chlorophyta</taxon>
        <taxon>core chlorophytes</taxon>
        <taxon>Chlorophyceae</taxon>
        <taxon>CS clade</taxon>
        <taxon>Chlamydomonadales</taxon>
        <taxon>Haematococcaceae</taxon>
        <taxon>Haematococcus</taxon>
    </lineage>
</organism>
<name>A0A699ZRI2_HAELA</name>
<dbReference type="Proteomes" id="UP000485058">
    <property type="component" value="Unassembled WGS sequence"/>
</dbReference>
<evidence type="ECO:0000256" key="2">
    <source>
        <dbReference type="ARBA" id="ARBA00013191"/>
    </source>
</evidence>
<dbReference type="GO" id="GO:0006633">
    <property type="term" value="P:fatty acid biosynthetic process"/>
    <property type="evidence" value="ECO:0007669"/>
    <property type="project" value="TreeGrafter"/>
</dbReference>
<evidence type="ECO:0000256" key="3">
    <source>
        <dbReference type="ARBA" id="ARBA00022679"/>
    </source>
</evidence>
<dbReference type="InterPro" id="IPR014030">
    <property type="entry name" value="Ketoacyl_synth_N"/>
</dbReference>
<evidence type="ECO:0000256" key="4">
    <source>
        <dbReference type="RuleBase" id="RU003694"/>
    </source>
</evidence>
<dbReference type="Pfam" id="PF00109">
    <property type="entry name" value="ketoacyl-synt"/>
    <property type="match status" value="1"/>
</dbReference>
<dbReference type="SUPFAM" id="SSF53901">
    <property type="entry name" value="Thiolase-like"/>
    <property type="match status" value="2"/>
</dbReference>
<dbReference type="PANTHER" id="PTHR11712:SF297">
    <property type="entry name" value="3-OXOACYL-[ACYL-CARRIER-PROTEIN] SYNTHASE, MITOCHONDRIAL"/>
    <property type="match status" value="1"/>
</dbReference>
<dbReference type="AlphaFoldDB" id="A0A699ZRI2"/>
<dbReference type="InterPro" id="IPR000794">
    <property type="entry name" value="Beta-ketoacyl_synthase"/>
</dbReference>
<dbReference type="InterPro" id="IPR020841">
    <property type="entry name" value="PKS_Beta-ketoAc_synthase_dom"/>
</dbReference>
<dbReference type="SMART" id="SM00825">
    <property type="entry name" value="PKS_KS"/>
    <property type="match status" value="1"/>
</dbReference>
<gene>
    <name evidence="6" type="ORF">HaLaN_21401</name>
</gene>
<dbReference type="InterPro" id="IPR016039">
    <property type="entry name" value="Thiolase-like"/>
</dbReference>
<reference evidence="6 7" key="1">
    <citation type="submission" date="2020-02" db="EMBL/GenBank/DDBJ databases">
        <title>Draft genome sequence of Haematococcus lacustris strain NIES-144.</title>
        <authorList>
            <person name="Morimoto D."/>
            <person name="Nakagawa S."/>
            <person name="Yoshida T."/>
            <person name="Sawayama S."/>
        </authorList>
    </citation>
    <scope>NUCLEOTIDE SEQUENCE [LARGE SCALE GENOMIC DNA]</scope>
    <source>
        <strain evidence="6 7">NIES-144</strain>
    </source>
</reference>
<keyword evidence="7" id="KW-1185">Reference proteome</keyword>